<gene>
    <name evidence="1" type="ORF">MENTE1834_LOCUS21465</name>
</gene>
<dbReference type="EMBL" id="CAVMJV010000027">
    <property type="protein sequence ID" value="CAK5074700.1"/>
    <property type="molecule type" value="Genomic_DNA"/>
</dbReference>
<accession>A0ACB0Z701</accession>
<name>A0ACB0Z701_MELEN</name>
<proteinExistence type="predicted"/>
<protein>
    <submittedName>
        <fullName evidence="1">Uncharacterized protein</fullName>
    </submittedName>
</protein>
<keyword evidence="2" id="KW-1185">Reference proteome</keyword>
<sequence>MLNTSSTTTANASLPTMQGPTEKLKYPLVCVTPFGTISITMAHNVNIEISLDRSIRVVCWNKFAVFFKFVDVLKFALTDLKYS</sequence>
<evidence type="ECO:0000313" key="1">
    <source>
        <dbReference type="EMBL" id="CAK5074700.1"/>
    </source>
</evidence>
<comment type="caution">
    <text evidence="1">The sequence shown here is derived from an EMBL/GenBank/DDBJ whole genome shotgun (WGS) entry which is preliminary data.</text>
</comment>
<reference evidence="1" key="1">
    <citation type="submission" date="2023-11" db="EMBL/GenBank/DDBJ databases">
        <authorList>
            <person name="Poullet M."/>
        </authorList>
    </citation>
    <scope>NUCLEOTIDE SEQUENCE</scope>
    <source>
        <strain evidence="1">E1834</strain>
    </source>
</reference>
<dbReference type="Proteomes" id="UP001497535">
    <property type="component" value="Unassembled WGS sequence"/>
</dbReference>
<organism evidence="1 2">
    <name type="scientific">Meloidogyne enterolobii</name>
    <name type="common">Root-knot nematode worm</name>
    <name type="synonym">Meloidogyne mayaguensis</name>
    <dbReference type="NCBI Taxonomy" id="390850"/>
    <lineage>
        <taxon>Eukaryota</taxon>
        <taxon>Metazoa</taxon>
        <taxon>Ecdysozoa</taxon>
        <taxon>Nematoda</taxon>
        <taxon>Chromadorea</taxon>
        <taxon>Rhabditida</taxon>
        <taxon>Tylenchina</taxon>
        <taxon>Tylenchomorpha</taxon>
        <taxon>Tylenchoidea</taxon>
        <taxon>Meloidogynidae</taxon>
        <taxon>Meloidogyninae</taxon>
        <taxon>Meloidogyne</taxon>
    </lineage>
</organism>
<evidence type="ECO:0000313" key="2">
    <source>
        <dbReference type="Proteomes" id="UP001497535"/>
    </source>
</evidence>